<comment type="similarity">
    <text evidence="1">Belongs to the GADD45 family.</text>
</comment>
<proteinExistence type="inferred from homology"/>
<dbReference type="GO" id="GO:0051726">
    <property type="term" value="P:regulation of cell cycle"/>
    <property type="evidence" value="ECO:0007669"/>
    <property type="project" value="InterPro"/>
</dbReference>
<dbReference type="SUPFAM" id="SSF55315">
    <property type="entry name" value="L30e-like"/>
    <property type="match status" value="1"/>
</dbReference>
<dbReference type="OMA" id="RENDVRC"/>
<dbReference type="AlphaFoldDB" id="A0A665U7L3"/>
<dbReference type="InterPro" id="IPR024824">
    <property type="entry name" value="GADD45"/>
</dbReference>
<dbReference type="Pfam" id="PF01248">
    <property type="entry name" value="Ribosomal_L7Ae"/>
    <property type="match status" value="1"/>
</dbReference>
<evidence type="ECO:0000256" key="1">
    <source>
        <dbReference type="ARBA" id="ARBA00007361"/>
    </source>
</evidence>
<dbReference type="InterPro" id="IPR029064">
    <property type="entry name" value="Ribosomal_eL30-like_sf"/>
</dbReference>
<dbReference type="GO" id="GO:0005634">
    <property type="term" value="C:nucleus"/>
    <property type="evidence" value="ECO:0007669"/>
    <property type="project" value="InterPro"/>
</dbReference>
<dbReference type="PANTHER" id="PTHR10411:SF5">
    <property type="entry name" value="GROWTH ARREST AND DNA DAMAGE-INDUCIBLE PROTEIN GADD45 BETA"/>
    <property type="match status" value="1"/>
</dbReference>
<reference evidence="3" key="1">
    <citation type="submission" date="2021-04" db="EMBL/GenBank/DDBJ databases">
        <authorList>
            <consortium name="Wellcome Sanger Institute Data Sharing"/>
        </authorList>
    </citation>
    <scope>NUCLEOTIDE SEQUENCE [LARGE SCALE GENOMIC DNA]</scope>
</reference>
<feature type="domain" description="Ribosomal protein eL8/eL30/eS12/Gadd45" evidence="2">
    <location>
        <begin position="28"/>
        <end position="109"/>
    </location>
</feature>
<protein>
    <submittedName>
        <fullName evidence="3">Growth arrest and DNA damage inducible beta</fullName>
    </submittedName>
</protein>
<dbReference type="GO" id="GO:0005737">
    <property type="term" value="C:cytoplasm"/>
    <property type="evidence" value="ECO:0007669"/>
    <property type="project" value="TreeGrafter"/>
</dbReference>
<dbReference type="Gene3D" id="3.30.1330.30">
    <property type="match status" value="1"/>
</dbReference>
<dbReference type="Ensembl" id="ENSENLT00000016244.1">
    <property type="protein sequence ID" value="ENSENLP00000015643.1"/>
    <property type="gene ID" value="ENSENLG00000007016.1"/>
</dbReference>
<reference evidence="3" key="3">
    <citation type="submission" date="2025-09" db="UniProtKB">
        <authorList>
            <consortium name="Ensembl"/>
        </authorList>
    </citation>
    <scope>IDENTIFICATION</scope>
</reference>
<evidence type="ECO:0000313" key="4">
    <source>
        <dbReference type="Proteomes" id="UP000472264"/>
    </source>
</evidence>
<gene>
    <name evidence="3" type="primary">gadd45b</name>
</gene>
<dbReference type="InterPro" id="IPR004038">
    <property type="entry name" value="Ribosomal_eL8/eL30/eS12/Gad45"/>
</dbReference>
<reference evidence="3" key="2">
    <citation type="submission" date="2025-08" db="UniProtKB">
        <authorList>
            <consortium name="Ensembl"/>
        </authorList>
    </citation>
    <scope>IDENTIFICATION</scope>
</reference>
<evidence type="ECO:0000313" key="3">
    <source>
        <dbReference type="Ensembl" id="ENSENLP00000015643.1"/>
    </source>
</evidence>
<sequence>MGESIDMSGSVQVLTASSPCRLETVGRALEDLLGAAQSQDRLTVGVYESAKLMNVDPDSVVLCVLAADEEDEGDIALQIHFTLLQAFCCDNDINILRVSGLRRLAQLLDDTGDGTEPRDLHYPNEGMCSGFSPPSLPDVGSFCQESRCRNQWVPCLELQDR</sequence>
<dbReference type="Proteomes" id="UP000472264">
    <property type="component" value="Chromosome 4"/>
</dbReference>
<name>A0A665U7L3_ECHNA</name>
<dbReference type="PANTHER" id="PTHR10411">
    <property type="entry name" value="GROWTH ARREST AND DNA DAMAGE-INDUCIBLE PROTEIN GADD45"/>
    <property type="match status" value="1"/>
</dbReference>
<accession>A0A665U7L3</accession>
<evidence type="ECO:0000259" key="2">
    <source>
        <dbReference type="Pfam" id="PF01248"/>
    </source>
</evidence>
<organism evidence="3 4">
    <name type="scientific">Echeneis naucrates</name>
    <name type="common">Live sharksucker</name>
    <dbReference type="NCBI Taxonomy" id="173247"/>
    <lineage>
        <taxon>Eukaryota</taxon>
        <taxon>Metazoa</taxon>
        <taxon>Chordata</taxon>
        <taxon>Craniata</taxon>
        <taxon>Vertebrata</taxon>
        <taxon>Euteleostomi</taxon>
        <taxon>Actinopterygii</taxon>
        <taxon>Neopterygii</taxon>
        <taxon>Teleostei</taxon>
        <taxon>Neoteleostei</taxon>
        <taxon>Acanthomorphata</taxon>
        <taxon>Carangaria</taxon>
        <taxon>Carangiformes</taxon>
        <taxon>Echeneidae</taxon>
        <taxon>Echeneis</taxon>
    </lineage>
</organism>
<keyword evidence="4" id="KW-1185">Reference proteome</keyword>